<name>A0A9P7XWZ6_9FUNG</name>
<dbReference type="AlphaFoldDB" id="A0A9P7XWZ6"/>
<dbReference type="Proteomes" id="UP000707451">
    <property type="component" value="Unassembled WGS sequence"/>
</dbReference>
<accession>A0A9P7XWZ6</accession>
<reference evidence="1" key="1">
    <citation type="submission" date="2021-06" db="EMBL/GenBank/DDBJ databases">
        <title>Genome Sequence of Mortierella hyaline Strain SCG-10, a Cold-Adapted, Nitrate-Reducing Fungus Isolated from Soil in Minnesota, USA.</title>
        <authorList>
            <person name="Aldossari N."/>
        </authorList>
    </citation>
    <scope>NUCLEOTIDE SEQUENCE</scope>
    <source>
        <strain evidence="1">SCG-10</strain>
    </source>
</reference>
<dbReference type="EMBL" id="JAHRHY010000006">
    <property type="protein sequence ID" value="KAG9068657.1"/>
    <property type="molecule type" value="Genomic_DNA"/>
</dbReference>
<sequence>MEYILQLQNSTIRTTIADTTRAQWHGYPDFAPMLEGLPNPGDVPPTPPLYSFLDLINLASEANDEASDKAFLQLQSYCVGADPALFAQVLARFTLEAGESYPSLSSTAKTTGWLEWVINYKPGLLRKGEMARRLWTTAKQRGEDIDKMAIQWIVAVLAKKQELAADASRRRKQEESIGNNTQSWNMVQYQSHHDTLYMLHCGPLAQQGLPLWDSESVLNALVKLRDGTDYGAFENQALLLTNSLERIFTWLESTDSDDSIEELKSRAATYSKTPEIMLFAMDTILKYLDGRWIKEDSKDETRSKALTISLTDINRERQPIHYKSTGLAGSFSFQDGSYINRGKSLRGKEEQKAQGRIQSVREFEIADLVARCMDGHDSVIIEQLMRRFVLHLGMRVDTAMVSATSAAMKHAAQQRTSSKAYPKELDETTWLAQLAEQTGLIPDPINQAAVLFPLIDSKDVGSVLEQCYYVLLVRNAESLQTQQQQSVQQQVTTDNQGPEISLIRRLIFKHATRTFHLMPLFTVSATS</sequence>
<evidence type="ECO:0000313" key="1">
    <source>
        <dbReference type="EMBL" id="KAG9068657.1"/>
    </source>
</evidence>
<comment type="caution">
    <text evidence="1">The sequence shown here is derived from an EMBL/GenBank/DDBJ whole genome shotgun (WGS) entry which is preliminary data.</text>
</comment>
<proteinExistence type="predicted"/>
<keyword evidence="2" id="KW-1185">Reference proteome</keyword>
<organism evidence="1 2">
    <name type="scientific">Linnemannia hyalina</name>
    <dbReference type="NCBI Taxonomy" id="64524"/>
    <lineage>
        <taxon>Eukaryota</taxon>
        <taxon>Fungi</taxon>
        <taxon>Fungi incertae sedis</taxon>
        <taxon>Mucoromycota</taxon>
        <taxon>Mortierellomycotina</taxon>
        <taxon>Mortierellomycetes</taxon>
        <taxon>Mortierellales</taxon>
        <taxon>Mortierellaceae</taxon>
        <taxon>Linnemannia</taxon>
    </lineage>
</organism>
<evidence type="ECO:0000313" key="2">
    <source>
        <dbReference type="Proteomes" id="UP000707451"/>
    </source>
</evidence>
<dbReference type="OrthoDB" id="69088at2759"/>
<protein>
    <submittedName>
        <fullName evidence="1">Uncharacterized protein</fullName>
    </submittedName>
</protein>
<gene>
    <name evidence="1" type="ORF">KI688_010934</name>
</gene>